<dbReference type="SUPFAM" id="SSF53098">
    <property type="entry name" value="Ribonuclease H-like"/>
    <property type="match status" value="1"/>
</dbReference>
<dbReference type="GO" id="GO:0015074">
    <property type="term" value="P:DNA integration"/>
    <property type="evidence" value="ECO:0007669"/>
    <property type="project" value="InterPro"/>
</dbReference>
<dbReference type="RefSeq" id="WP_140618196.1">
    <property type="nucleotide sequence ID" value="NZ_VFRQ01000001.1"/>
</dbReference>
<dbReference type="NCBIfam" id="NF033516">
    <property type="entry name" value="transpos_IS3"/>
    <property type="match status" value="1"/>
</dbReference>
<dbReference type="InterPro" id="IPR050900">
    <property type="entry name" value="Transposase_IS3/IS150/IS904"/>
</dbReference>
<name>A0A501WBE8_9BACT</name>
<dbReference type="InterPro" id="IPR001584">
    <property type="entry name" value="Integrase_cat-core"/>
</dbReference>
<keyword evidence="3" id="KW-1185">Reference proteome</keyword>
<dbReference type="SUPFAM" id="SSF48295">
    <property type="entry name" value="TrpR-like"/>
    <property type="match status" value="1"/>
</dbReference>
<protein>
    <submittedName>
        <fullName evidence="2">IS3 family transposase</fullName>
    </submittedName>
</protein>
<evidence type="ECO:0000313" key="3">
    <source>
        <dbReference type="Proteomes" id="UP000316727"/>
    </source>
</evidence>
<dbReference type="AlphaFoldDB" id="A0A501WBE8"/>
<reference evidence="2 3" key="1">
    <citation type="submission" date="2019-06" db="EMBL/GenBank/DDBJ databases">
        <title>A novel bacterium of genus Pontibacter, isolated from marine sediment.</title>
        <authorList>
            <person name="Huang H."/>
            <person name="Mo K."/>
            <person name="Hu Y."/>
        </authorList>
    </citation>
    <scope>NUCLEOTIDE SEQUENCE [LARGE SCALE GENOMIC DNA]</scope>
    <source>
        <strain evidence="2 3">HB172049</strain>
    </source>
</reference>
<dbReference type="Proteomes" id="UP000316727">
    <property type="component" value="Unassembled WGS sequence"/>
</dbReference>
<dbReference type="OrthoDB" id="936265at2"/>
<dbReference type="Gene3D" id="3.30.420.10">
    <property type="entry name" value="Ribonuclease H-like superfamily/Ribonuclease H"/>
    <property type="match status" value="1"/>
</dbReference>
<dbReference type="GO" id="GO:0043565">
    <property type="term" value="F:sequence-specific DNA binding"/>
    <property type="evidence" value="ECO:0007669"/>
    <property type="project" value="InterPro"/>
</dbReference>
<dbReference type="InterPro" id="IPR012337">
    <property type="entry name" value="RNaseH-like_sf"/>
</dbReference>
<evidence type="ECO:0000313" key="2">
    <source>
        <dbReference type="EMBL" id="TPE45835.1"/>
    </source>
</evidence>
<dbReference type="InterPro" id="IPR010921">
    <property type="entry name" value="Trp_repressor/repl_initiator"/>
</dbReference>
<comment type="caution">
    <text evidence="2">The sequence shown here is derived from an EMBL/GenBank/DDBJ whole genome shotgun (WGS) entry which is preliminary data.</text>
</comment>
<dbReference type="Pfam" id="PF00665">
    <property type="entry name" value="rve"/>
    <property type="match status" value="1"/>
</dbReference>
<dbReference type="EMBL" id="VFRQ01000001">
    <property type="protein sequence ID" value="TPE45835.1"/>
    <property type="molecule type" value="Genomic_DNA"/>
</dbReference>
<accession>A0A501WBE8</accession>
<dbReference type="InterPro" id="IPR048020">
    <property type="entry name" value="Transpos_IS3"/>
</dbReference>
<dbReference type="PROSITE" id="PS50994">
    <property type="entry name" value="INTEGRASE"/>
    <property type="match status" value="1"/>
</dbReference>
<organism evidence="2 3">
    <name type="scientific">Pontibacter mangrovi</name>
    <dbReference type="NCBI Taxonomy" id="2589816"/>
    <lineage>
        <taxon>Bacteria</taxon>
        <taxon>Pseudomonadati</taxon>
        <taxon>Bacteroidota</taxon>
        <taxon>Cytophagia</taxon>
        <taxon>Cytophagales</taxon>
        <taxon>Hymenobacteraceae</taxon>
        <taxon>Pontibacter</taxon>
    </lineage>
</organism>
<dbReference type="PANTHER" id="PTHR46889">
    <property type="entry name" value="TRANSPOSASE INSF FOR INSERTION SEQUENCE IS3B-RELATED"/>
    <property type="match status" value="1"/>
</dbReference>
<evidence type="ECO:0000259" key="1">
    <source>
        <dbReference type="PROSITE" id="PS50994"/>
    </source>
</evidence>
<sequence length="424" mass="49054">MEKPTEKKSKRTQRDYTFGFKLAVVAEVEQVDLTYKQAQKKYGIQGRSTVLVWLRKHGRLTWDYNPNAMPQTPNQRIKELEAQLAASEKRAKEAELKAKLLDTIIDVAEGQMGIQIRKKPVAGALERLRQKEQISLALACRLLGHSRQAHYQRQARALQQKQIADRVVELVQQVRLKMPRLGTRKLYYLLQGQLRELKVGRDKFFSILSDRALLVKPKKSYHKTTDSKHWMKKHRNLVEGLKVERAEQVWVSDITYIPTREGHSYLSLVTDGYSKKIMGYHLSEDLRAEGPVEALKMAVGKRKYGFSLIHHSDRGLQYCSQEYQQLLAAVQIKPSMTEKYDPYQNAVAERVNGILKDEFALERGFAHHLEAVQVIAESVSIYNTLRPHLSCHYLTPEQMHRQQELEVKQWKKKTSNTNALEVSI</sequence>
<gene>
    <name evidence="2" type="ORF">FJM65_00355</name>
</gene>
<proteinExistence type="predicted"/>
<dbReference type="InterPro" id="IPR036397">
    <property type="entry name" value="RNaseH_sf"/>
</dbReference>
<dbReference type="PANTHER" id="PTHR46889:SF5">
    <property type="entry name" value="INTEGRASE PROTEIN"/>
    <property type="match status" value="1"/>
</dbReference>
<feature type="domain" description="Integrase catalytic" evidence="1">
    <location>
        <begin position="242"/>
        <end position="404"/>
    </location>
</feature>